<dbReference type="Gene3D" id="3.30.70.1060">
    <property type="entry name" value="Dimeric alpha+beta barrel"/>
    <property type="match status" value="1"/>
</dbReference>
<reference evidence="4" key="2">
    <citation type="submission" date="2016-10" db="EMBL/GenBank/DDBJ databases">
        <authorList>
            <person name="See-Too W.S."/>
        </authorList>
    </citation>
    <scope>NUCLEOTIDE SEQUENCE [LARGE SCALE GENOMIC DNA]</scope>
    <source>
        <strain evidence="4">DSM 24743</strain>
    </source>
</reference>
<feature type="domain" description="YCII-related" evidence="2">
    <location>
        <begin position="1"/>
        <end position="83"/>
    </location>
</feature>
<keyword evidence="4" id="KW-1185">Reference proteome</keyword>
<dbReference type="PANTHER" id="PTHR37828:SF1">
    <property type="entry name" value="YCII-RELATED DOMAIN-CONTAINING PROTEIN"/>
    <property type="match status" value="1"/>
</dbReference>
<dbReference type="OrthoDB" id="162319at2"/>
<dbReference type="InterPro" id="IPR011008">
    <property type="entry name" value="Dimeric_a/b-barrel"/>
</dbReference>
<evidence type="ECO:0000259" key="2">
    <source>
        <dbReference type="Pfam" id="PF03795"/>
    </source>
</evidence>
<dbReference type="InterPro" id="IPR005545">
    <property type="entry name" value="YCII"/>
</dbReference>
<comment type="similarity">
    <text evidence="1">Belongs to the YciI family.</text>
</comment>
<dbReference type="Proteomes" id="UP000092687">
    <property type="component" value="Chromosome"/>
</dbReference>
<dbReference type="EMBL" id="CP016537">
    <property type="protein sequence ID" value="ANU13883.1"/>
    <property type="molecule type" value="Genomic_DNA"/>
</dbReference>
<dbReference type="KEGG" id="phc:BBI08_08485"/>
<dbReference type="Pfam" id="PF03795">
    <property type="entry name" value="YCII"/>
    <property type="match status" value="1"/>
</dbReference>
<gene>
    <name evidence="3" type="ORF">BBI08_08485</name>
</gene>
<sequence>MKYFVVLLPMKDSDKSRDFREQHLSFLEKMRNSGRVVANGKFTDGSGGMVIYKAKSYEDCMTSVNMDPYVVEGARAYQIMEWEAVWAVNME</sequence>
<organism evidence="3 4">
    <name type="scientific">Planococcus halocryophilus</name>
    <dbReference type="NCBI Taxonomy" id="1215089"/>
    <lineage>
        <taxon>Bacteria</taxon>
        <taxon>Bacillati</taxon>
        <taxon>Bacillota</taxon>
        <taxon>Bacilli</taxon>
        <taxon>Bacillales</taxon>
        <taxon>Caryophanaceae</taxon>
        <taxon>Planococcus</taxon>
    </lineage>
</organism>
<evidence type="ECO:0000256" key="1">
    <source>
        <dbReference type="ARBA" id="ARBA00007689"/>
    </source>
</evidence>
<dbReference type="SUPFAM" id="SSF54909">
    <property type="entry name" value="Dimeric alpha+beta barrel"/>
    <property type="match status" value="1"/>
</dbReference>
<dbReference type="STRING" id="1215089.BBI08_08485"/>
<evidence type="ECO:0000313" key="4">
    <source>
        <dbReference type="Proteomes" id="UP000092687"/>
    </source>
</evidence>
<evidence type="ECO:0000313" key="3">
    <source>
        <dbReference type="EMBL" id="ANU13883.1"/>
    </source>
</evidence>
<protein>
    <recommendedName>
        <fullName evidence="2">YCII-related domain-containing protein</fullName>
    </recommendedName>
</protein>
<dbReference type="RefSeq" id="WP_008497060.1">
    <property type="nucleotide sequence ID" value="NZ_CP016537.2"/>
</dbReference>
<dbReference type="PANTHER" id="PTHR37828">
    <property type="entry name" value="GSR2449 PROTEIN"/>
    <property type="match status" value="1"/>
</dbReference>
<name>A0A1C7DRQ9_9BACL</name>
<proteinExistence type="inferred from homology"/>
<reference evidence="4" key="1">
    <citation type="submission" date="2016-07" db="EMBL/GenBank/DDBJ databases">
        <authorList>
            <person name="See-Too W.S."/>
        </authorList>
    </citation>
    <scope>NUCLEOTIDE SEQUENCE [LARGE SCALE GENOMIC DNA]</scope>
    <source>
        <strain evidence="4">DSM 24743</strain>
    </source>
</reference>
<dbReference type="AlphaFoldDB" id="A0A1C7DRQ9"/>
<accession>A0A1C7DRQ9</accession>